<evidence type="ECO:0000313" key="3">
    <source>
        <dbReference type="Proteomes" id="UP000023351"/>
    </source>
</evidence>
<dbReference type="PATRIC" id="fig|1299321.3.peg.4562"/>
<dbReference type="Proteomes" id="UP000023351">
    <property type="component" value="Unassembled WGS sequence"/>
</dbReference>
<reference evidence="2 3" key="1">
    <citation type="submission" date="2013-12" db="EMBL/GenBank/DDBJ databases">
        <authorList>
            <person name="Zelazny A."/>
            <person name="Olivier K."/>
            <person name="Holland S."/>
            <person name="Lenaerts A."/>
            <person name="Ordway D."/>
            <person name="DeGroote M.A."/>
            <person name="Parker T."/>
            <person name="Sizemore C."/>
            <person name="Tallon L.J."/>
            <person name="Sadzewicz L.K."/>
            <person name="Sengamalay N."/>
            <person name="Fraser C.M."/>
            <person name="Hine E."/>
            <person name="Shefchek K.A."/>
            <person name="Das S.P."/>
            <person name="Tettelin H."/>
        </authorList>
    </citation>
    <scope>NUCLEOTIDE SEQUENCE [LARGE SCALE GENOMIC DNA]</scope>
    <source>
        <strain evidence="2 3">1513</strain>
    </source>
</reference>
<gene>
    <name evidence="2" type="ORF">I540_4733</name>
</gene>
<organism evidence="2 3">
    <name type="scientific">Mycobacteroides abscessus subsp. bolletii 1513</name>
    <dbReference type="NCBI Taxonomy" id="1299321"/>
    <lineage>
        <taxon>Bacteria</taxon>
        <taxon>Bacillati</taxon>
        <taxon>Actinomycetota</taxon>
        <taxon>Actinomycetes</taxon>
        <taxon>Mycobacteriales</taxon>
        <taxon>Mycobacteriaceae</taxon>
        <taxon>Mycobacteroides</taxon>
        <taxon>Mycobacteroides abscessus</taxon>
    </lineage>
</organism>
<protein>
    <submittedName>
        <fullName evidence="2">Gp10 domain protein</fullName>
    </submittedName>
</protein>
<dbReference type="EMBL" id="JAOJ01000003">
    <property type="protein sequence ID" value="EUA66364.1"/>
    <property type="molecule type" value="Genomic_DNA"/>
</dbReference>
<feature type="compositionally biased region" description="Pro residues" evidence="1">
    <location>
        <begin position="76"/>
        <end position="85"/>
    </location>
</feature>
<accession>X8DDF0</accession>
<evidence type="ECO:0000256" key="1">
    <source>
        <dbReference type="SAM" id="MobiDB-lite"/>
    </source>
</evidence>
<feature type="region of interest" description="Disordered" evidence="1">
    <location>
        <begin position="57"/>
        <end position="85"/>
    </location>
</feature>
<dbReference type="AlphaFoldDB" id="X8DDF0"/>
<evidence type="ECO:0000313" key="2">
    <source>
        <dbReference type="EMBL" id="EUA66364.1"/>
    </source>
</evidence>
<proteinExistence type="predicted"/>
<sequence>MIRIGDRNETVRRWRAVMNDWFGPLYTRLLGPLPQDTDEFGPRAALWAAEYQRRTGQIPTGQVSDDDLRALGITPRPRPPIATSG</sequence>
<comment type="caution">
    <text evidence="2">The sequence shown here is derived from an EMBL/GenBank/DDBJ whole genome shotgun (WGS) entry which is preliminary data.</text>
</comment>
<name>X8DDF0_9MYCO</name>